<protein>
    <submittedName>
        <fullName evidence="3">FxsA family protein</fullName>
    </submittedName>
</protein>
<comment type="caution">
    <text evidence="3">The sequence shown here is derived from an EMBL/GenBank/DDBJ whole genome shotgun (WGS) entry which is preliminary data.</text>
</comment>
<dbReference type="NCBIfam" id="NF008528">
    <property type="entry name" value="PRK11463.1-2"/>
    <property type="match status" value="1"/>
</dbReference>
<dbReference type="InterPro" id="IPR007313">
    <property type="entry name" value="FxsA"/>
</dbReference>
<dbReference type="RefSeq" id="WP_263954546.1">
    <property type="nucleotide sequence ID" value="NZ_JAOYFC010000003.1"/>
</dbReference>
<feature type="region of interest" description="Disordered" evidence="1">
    <location>
        <begin position="121"/>
        <end position="161"/>
    </location>
</feature>
<keyword evidence="2" id="KW-0812">Transmembrane</keyword>
<gene>
    <name evidence="3" type="ORF">OH136_13740</name>
</gene>
<dbReference type="EMBL" id="JAOYFC010000003">
    <property type="protein sequence ID" value="MCV6825619.1"/>
    <property type="molecule type" value="Genomic_DNA"/>
</dbReference>
<dbReference type="PANTHER" id="PTHR35335:SF1">
    <property type="entry name" value="UPF0716 PROTEIN FXSA"/>
    <property type="match status" value="1"/>
</dbReference>
<name>A0AAE3J1G9_9RHOB</name>
<dbReference type="AlphaFoldDB" id="A0AAE3J1G9"/>
<dbReference type="Pfam" id="PF04186">
    <property type="entry name" value="FxsA"/>
    <property type="match status" value="1"/>
</dbReference>
<organism evidence="3 4">
    <name type="scientific">Halocynthiibacter halioticoli</name>
    <dbReference type="NCBI Taxonomy" id="2986804"/>
    <lineage>
        <taxon>Bacteria</taxon>
        <taxon>Pseudomonadati</taxon>
        <taxon>Pseudomonadota</taxon>
        <taxon>Alphaproteobacteria</taxon>
        <taxon>Rhodobacterales</taxon>
        <taxon>Paracoccaceae</taxon>
        <taxon>Halocynthiibacter</taxon>
    </lineage>
</organism>
<sequence length="161" mass="17673">MWLLIAFVAVPILEIWLFLQVGEVIGTWPTIGIVILTAVLGSYLMRVQGALAMNSLRQSFGEMRDPTEPLAHGAMILVAGVLLLTPGFFTDSVGISLLMPPVRAAVIRYVSSRMKVQSYSVHTQSAYDPRPNPSEDVIDGDYQEVSPSQKKPDQPSGWTKD</sequence>
<feature type="transmembrane region" description="Helical" evidence="2">
    <location>
        <begin position="30"/>
        <end position="49"/>
    </location>
</feature>
<dbReference type="GO" id="GO:0016020">
    <property type="term" value="C:membrane"/>
    <property type="evidence" value="ECO:0007669"/>
    <property type="project" value="InterPro"/>
</dbReference>
<keyword evidence="2" id="KW-0472">Membrane</keyword>
<keyword evidence="4" id="KW-1185">Reference proteome</keyword>
<evidence type="ECO:0000313" key="3">
    <source>
        <dbReference type="EMBL" id="MCV6825619.1"/>
    </source>
</evidence>
<evidence type="ECO:0000256" key="1">
    <source>
        <dbReference type="SAM" id="MobiDB-lite"/>
    </source>
</evidence>
<evidence type="ECO:0000313" key="4">
    <source>
        <dbReference type="Proteomes" id="UP001208041"/>
    </source>
</evidence>
<proteinExistence type="predicted"/>
<feature type="transmembrane region" description="Helical" evidence="2">
    <location>
        <begin position="70"/>
        <end position="89"/>
    </location>
</feature>
<accession>A0AAE3J1G9</accession>
<dbReference type="PANTHER" id="PTHR35335">
    <property type="entry name" value="UPF0716 PROTEIN FXSA"/>
    <property type="match status" value="1"/>
</dbReference>
<reference evidence="3" key="1">
    <citation type="submission" date="2022-10" db="EMBL/GenBank/DDBJ databases">
        <authorList>
            <person name="Yue Y."/>
        </authorList>
    </citation>
    <scope>NUCLEOTIDE SEQUENCE</scope>
    <source>
        <strain evidence="3">Z654</strain>
    </source>
</reference>
<dbReference type="Proteomes" id="UP001208041">
    <property type="component" value="Unassembled WGS sequence"/>
</dbReference>
<evidence type="ECO:0000256" key="2">
    <source>
        <dbReference type="SAM" id="Phobius"/>
    </source>
</evidence>
<keyword evidence="2" id="KW-1133">Transmembrane helix</keyword>